<dbReference type="AlphaFoldDB" id="A0A8H5G2H9"/>
<proteinExistence type="predicted"/>
<evidence type="ECO:0000256" key="1">
    <source>
        <dbReference type="SAM" id="Phobius"/>
    </source>
</evidence>
<organism evidence="2 3">
    <name type="scientific">Leucocoprinus leucothites</name>
    <dbReference type="NCBI Taxonomy" id="201217"/>
    <lineage>
        <taxon>Eukaryota</taxon>
        <taxon>Fungi</taxon>
        <taxon>Dikarya</taxon>
        <taxon>Basidiomycota</taxon>
        <taxon>Agaricomycotina</taxon>
        <taxon>Agaricomycetes</taxon>
        <taxon>Agaricomycetidae</taxon>
        <taxon>Agaricales</taxon>
        <taxon>Agaricineae</taxon>
        <taxon>Agaricaceae</taxon>
        <taxon>Leucocoprinus</taxon>
    </lineage>
</organism>
<comment type="caution">
    <text evidence="2">The sequence shown here is derived from an EMBL/GenBank/DDBJ whole genome shotgun (WGS) entry which is preliminary data.</text>
</comment>
<gene>
    <name evidence="2" type="ORF">D9756_006818</name>
</gene>
<sequence length="124" mass="14002">MTVLVTTLICIRLLRVRKRHKKFCGDPGPAGVYTSVVALLTESYALCAAWYMMCFVILMVMRRPIPDQSYLALTESSGNIRVISVLLVVYRVVKGRAWGAQTEQQLSSLQWRHTATRSQPGELE</sequence>
<feature type="transmembrane region" description="Helical" evidence="1">
    <location>
        <begin position="43"/>
        <end position="61"/>
    </location>
</feature>
<dbReference type="OrthoDB" id="2796825at2759"/>
<accession>A0A8H5G2H9</accession>
<keyword evidence="1" id="KW-0812">Transmembrane</keyword>
<evidence type="ECO:0000313" key="3">
    <source>
        <dbReference type="Proteomes" id="UP000559027"/>
    </source>
</evidence>
<dbReference type="EMBL" id="JAACJO010000006">
    <property type="protein sequence ID" value="KAF5357132.1"/>
    <property type="molecule type" value="Genomic_DNA"/>
</dbReference>
<name>A0A8H5G2H9_9AGAR</name>
<keyword evidence="1" id="KW-1133">Transmembrane helix</keyword>
<keyword evidence="1" id="KW-0472">Membrane</keyword>
<dbReference type="Proteomes" id="UP000559027">
    <property type="component" value="Unassembled WGS sequence"/>
</dbReference>
<evidence type="ECO:0000313" key="2">
    <source>
        <dbReference type="EMBL" id="KAF5357132.1"/>
    </source>
</evidence>
<reference evidence="2 3" key="1">
    <citation type="journal article" date="2020" name="ISME J.">
        <title>Uncovering the hidden diversity of litter-decomposition mechanisms in mushroom-forming fungi.</title>
        <authorList>
            <person name="Floudas D."/>
            <person name="Bentzer J."/>
            <person name="Ahren D."/>
            <person name="Johansson T."/>
            <person name="Persson P."/>
            <person name="Tunlid A."/>
        </authorList>
    </citation>
    <scope>NUCLEOTIDE SEQUENCE [LARGE SCALE GENOMIC DNA]</scope>
    <source>
        <strain evidence="2 3">CBS 146.42</strain>
    </source>
</reference>
<keyword evidence="3" id="KW-1185">Reference proteome</keyword>
<protein>
    <submittedName>
        <fullName evidence="2">Uncharacterized protein</fullName>
    </submittedName>
</protein>